<feature type="transmembrane region" description="Helical" evidence="1">
    <location>
        <begin position="12"/>
        <end position="32"/>
    </location>
</feature>
<reference evidence="2 3" key="1">
    <citation type="submission" date="2021-05" db="EMBL/GenBank/DDBJ databases">
        <title>Novel species in genus Cellulomonas.</title>
        <authorList>
            <person name="Zhang G."/>
        </authorList>
    </citation>
    <scope>NUCLEOTIDE SEQUENCE [LARGE SCALE GENOMIC DNA]</scope>
    <source>
        <strain evidence="3">zg-ZUI157</strain>
    </source>
</reference>
<keyword evidence="1" id="KW-0472">Membrane</keyword>
<evidence type="ECO:0000313" key="2">
    <source>
        <dbReference type="EMBL" id="QWC15704.1"/>
    </source>
</evidence>
<keyword evidence="1" id="KW-1133">Transmembrane helix</keyword>
<gene>
    <name evidence="2" type="ORF">KKR89_15695</name>
</gene>
<name>A0ABX8GHN7_9CELL</name>
<evidence type="ECO:0000313" key="3">
    <source>
        <dbReference type="Proteomes" id="UP000679335"/>
    </source>
</evidence>
<keyword evidence="3" id="KW-1185">Reference proteome</keyword>
<feature type="transmembrane region" description="Helical" evidence="1">
    <location>
        <begin position="44"/>
        <end position="61"/>
    </location>
</feature>
<dbReference type="EMBL" id="CP076023">
    <property type="protein sequence ID" value="QWC15704.1"/>
    <property type="molecule type" value="Genomic_DNA"/>
</dbReference>
<protein>
    <submittedName>
        <fullName evidence="2">Uncharacterized protein</fullName>
    </submittedName>
</protein>
<proteinExistence type="predicted"/>
<dbReference type="RefSeq" id="WP_208196263.1">
    <property type="nucleotide sequence ID" value="NZ_CP076023.1"/>
</dbReference>
<accession>A0ABX8GHN7</accession>
<organism evidence="2 3">
    <name type="scientific">Cellulomonas dongxiuzhuiae</name>
    <dbReference type="NCBI Taxonomy" id="2819979"/>
    <lineage>
        <taxon>Bacteria</taxon>
        <taxon>Bacillati</taxon>
        <taxon>Actinomycetota</taxon>
        <taxon>Actinomycetes</taxon>
        <taxon>Micrococcales</taxon>
        <taxon>Cellulomonadaceae</taxon>
        <taxon>Cellulomonas</taxon>
    </lineage>
</organism>
<keyword evidence="1" id="KW-0812">Transmembrane</keyword>
<sequence length="62" mass="6317">MSYLGADEASPLHAWWGAEAVVLGAVAVVAAFTAGPGSRRRVRALLACSPAVLFAGMLALGY</sequence>
<dbReference type="Proteomes" id="UP000679335">
    <property type="component" value="Chromosome"/>
</dbReference>
<evidence type="ECO:0000256" key="1">
    <source>
        <dbReference type="SAM" id="Phobius"/>
    </source>
</evidence>